<keyword evidence="15" id="KW-1185">Reference proteome</keyword>
<dbReference type="Proteomes" id="UP000220133">
    <property type="component" value="Chromosome"/>
</dbReference>
<dbReference type="AlphaFoldDB" id="A0A291QTD8"/>
<proteinExistence type="inferred from homology"/>
<dbReference type="GO" id="GO:0005886">
    <property type="term" value="C:plasma membrane"/>
    <property type="evidence" value="ECO:0007669"/>
    <property type="project" value="UniProtKB-SubCell"/>
</dbReference>
<evidence type="ECO:0000256" key="6">
    <source>
        <dbReference type="ARBA" id="ARBA00022692"/>
    </source>
</evidence>
<evidence type="ECO:0000256" key="2">
    <source>
        <dbReference type="ARBA" id="ARBA00007379"/>
    </source>
</evidence>
<dbReference type="PANTHER" id="PTHR47755">
    <property type="entry name" value="CELL DIVISION PROTEIN FTSX"/>
    <property type="match status" value="1"/>
</dbReference>
<dbReference type="KEGG" id="cbae:COR50_07845"/>
<accession>A0A291QTD8</accession>
<evidence type="ECO:0000256" key="3">
    <source>
        <dbReference type="ARBA" id="ARBA00021907"/>
    </source>
</evidence>
<feature type="transmembrane region" description="Helical" evidence="11">
    <location>
        <begin position="221"/>
        <end position="239"/>
    </location>
</feature>
<gene>
    <name evidence="14" type="ORF">COR50_07845</name>
</gene>
<dbReference type="RefSeq" id="WP_098193488.1">
    <property type="nucleotide sequence ID" value="NZ_CP023777.1"/>
</dbReference>
<dbReference type="PANTHER" id="PTHR47755:SF1">
    <property type="entry name" value="CELL DIVISION PROTEIN FTSX"/>
    <property type="match status" value="1"/>
</dbReference>
<feature type="transmembrane region" description="Helical" evidence="11">
    <location>
        <begin position="162"/>
        <end position="181"/>
    </location>
</feature>
<organism evidence="14 15">
    <name type="scientific">Chitinophaga caeni</name>
    <dbReference type="NCBI Taxonomy" id="2029983"/>
    <lineage>
        <taxon>Bacteria</taxon>
        <taxon>Pseudomonadati</taxon>
        <taxon>Bacteroidota</taxon>
        <taxon>Chitinophagia</taxon>
        <taxon>Chitinophagales</taxon>
        <taxon>Chitinophagaceae</taxon>
        <taxon>Chitinophaga</taxon>
    </lineage>
</organism>
<keyword evidence="4 10" id="KW-1003">Cell membrane</keyword>
<dbReference type="InterPro" id="IPR040690">
    <property type="entry name" value="FtsX_ECD"/>
</dbReference>
<evidence type="ECO:0000256" key="10">
    <source>
        <dbReference type="PIRNR" id="PIRNR003097"/>
    </source>
</evidence>
<sequence>MAQPGKSSAKRSKPTYIYSILGTALVLFLLGILGLIVIHAKQLSDYFKESVELQVILRDTAEENDALALRDSIAAAPFAKSAEYVSKAQAAETMKKEMNEDFESLLGYNPLYASIVLIPKAQYVEQDSLKVIEETLQRYSNVREVYYQRTVVNSVIDNMKRIGLVILVLSALMAVVVIVLIDNTIKLAMFSNRFLIKNMQMVGATRWFIVKPFDIRSLINGAISGILAILGLIVLMYFADKQLPGLANLRSYFLIGLLFVGVVLIGMGISLFSAHRAVMKYLKMKLDDLY</sequence>
<feature type="domain" description="FtsX extracellular" evidence="13">
    <location>
        <begin position="51"/>
        <end position="145"/>
    </location>
</feature>
<keyword evidence="6 11" id="KW-0812">Transmembrane</keyword>
<evidence type="ECO:0000256" key="5">
    <source>
        <dbReference type="ARBA" id="ARBA00022618"/>
    </source>
</evidence>
<evidence type="ECO:0000256" key="9">
    <source>
        <dbReference type="ARBA" id="ARBA00023306"/>
    </source>
</evidence>
<dbReference type="InterPro" id="IPR003838">
    <property type="entry name" value="ABC3_permease_C"/>
</dbReference>
<dbReference type="Gene3D" id="3.30.70.3040">
    <property type="match status" value="1"/>
</dbReference>
<keyword evidence="9 10" id="KW-0131">Cell cycle</keyword>
<evidence type="ECO:0000313" key="15">
    <source>
        <dbReference type="Proteomes" id="UP000220133"/>
    </source>
</evidence>
<evidence type="ECO:0000256" key="11">
    <source>
        <dbReference type="SAM" id="Phobius"/>
    </source>
</evidence>
<evidence type="ECO:0000313" key="14">
    <source>
        <dbReference type="EMBL" id="ATL47104.1"/>
    </source>
</evidence>
<dbReference type="Pfam" id="PF02687">
    <property type="entry name" value="FtsX"/>
    <property type="match status" value="1"/>
</dbReference>
<keyword evidence="5 10" id="KW-0132">Cell division</keyword>
<feature type="domain" description="ABC3 transporter permease C-terminal" evidence="12">
    <location>
        <begin position="168"/>
        <end position="276"/>
    </location>
</feature>
<evidence type="ECO:0000256" key="7">
    <source>
        <dbReference type="ARBA" id="ARBA00022989"/>
    </source>
</evidence>
<dbReference type="PIRSF" id="PIRSF003097">
    <property type="entry name" value="FtsX"/>
    <property type="match status" value="1"/>
</dbReference>
<evidence type="ECO:0000256" key="1">
    <source>
        <dbReference type="ARBA" id="ARBA00004651"/>
    </source>
</evidence>
<evidence type="ECO:0000256" key="4">
    <source>
        <dbReference type="ARBA" id="ARBA00022475"/>
    </source>
</evidence>
<dbReference type="Pfam" id="PF18075">
    <property type="entry name" value="FtsX_ECD"/>
    <property type="match status" value="1"/>
</dbReference>
<keyword evidence="7 11" id="KW-1133">Transmembrane helix</keyword>
<evidence type="ECO:0000259" key="12">
    <source>
        <dbReference type="Pfam" id="PF02687"/>
    </source>
</evidence>
<dbReference type="InterPro" id="IPR004513">
    <property type="entry name" value="FtsX"/>
</dbReference>
<dbReference type="GO" id="GO:0051301">
    <property type="term" value="P:cell division"/>
    <property type="evidence" value="ECO:0007669"/>
    <property type="project" value="UniProtKB-KW"/>
</dbReference>
<dbReference type="EMBL" id="CP023777">
    <property type="protein sequence ID" value="ATL47104.1"/>
    <property type="molecule type" value="Genomic_DNA"/>
</dbReference>
<protein>
    <recommendedName>
        <fullName evidence="3 10">Cell division protein FtsX</fullName>
    </recommendedName>
</protein>
<feature type="transmembrane region" description="Helical" evidence="11">
    <location>
        <begin position="16"/>
        <end position="38"/>
    </location>
</feature>
<keyword evidence="8 10" id="KW-0472">Membrane</keyword>
<comment type="subcellular location">
    <subcellularLocation>
        <location evidence="1">Cell membrane</location>
        <topology evidence="1">Multi-pass membrane protein</topology>
    </subcellularLocation>
</comment>
<dbReference type="OrthoDB" id="9813411at2"/>
<comment type="similarity">
    <text evidence="2 10">Belongs to the ABC-4 integral membrane protein family. FtsX subfamily.</text>
</comment>
<reference evidence="14 15" key="1">
    <citation type="submission" date="2017-10" db="EMBL/GenBank/DDBJ databases">
        <title>Paenichitinophaga pekingensis gen. nov., sp. nov., isolated from activated sludge.</title>
        <authorList>
            <person name="Jin D."/>
            <person name="Kong X."/>
            <person name="Deng Y."/>
            <person name="Bai Z."/>
        </authorList>
    </citation>
    <scope>NUCLEOTIDE SEQUENCE [LARGE SCALE GENOMIC DNA]</scope>
    <source>
        <strain evidence="14 15">13</strain>
    </source>
</reference>
<evidence type="ECO:0000259" key="13">
    <source>
        <dbReference type="Pfam" id="PF18075"/>
    </source>
</evidence>
<name>A0A291QTD8_9BACT</name>
<feature type="transmembrane region" description="Helical" evidence="11">
    <location>
        <begin position="251"/>
        <end position="274"/>
    </location>
</feature>
<evidence type="ECO:0000256" key="8">
    <source>
        <dbReference type="ARBA" id="ARBA00023136"/>
    </source>
</evidence>